<proteinExistence type="inferred from homology"/>
<evidence type="ECO:0000256" key="5">
    <source>
        <dbReference type="ARBA" id="ARBA00023136"/>
    </source>
</evidence>
<keyword evidence="3 6" id="KW-0812">Transmembrane</keyword>
<evidence type="ECO:0000256" key="2">
    <source>
        <dbReference type="ARBA" id="ARBA00010170"/>
    </source>
</evidence>
<evidence type="ECO:0000256" key="7">
    <source>
        <dbReference type="SAM" id="MobiDB-lite"/>
    </source>
</evidence>
<feature type="transmembrane region" description="Helical" evidence="6">
    <location>
        <begin position="313"/>
        <end position="335"/>
    </location>
</feature>
<dbReference type="Proteomes" id="UP001066276">
    <property type="component" value="Chromosome 9"/>
</dbReference>
<evidence type="ECO:0000256" key="1">
    <source>
        <dbReference type="ARBA" id="ARBA00004141"/>
    </source>
</evidence>
<feature type="domain" description="Pecanex C-terminal" evidence="8">
    <location>
        <begin position="1180"/>
        <end position="1320"/>
    </location>
</feature>
<feature type="region of interest" description="Disordered" evidence="7">
    <location>
        <begin position="50"/>
        <end position="71"/>
    </location>
</feature>
<feature type="transmembrane region" description="Helical" evidence="6">
    <location>
        <begin position="457"/>
        <end position="480"/>
    </location>
</feature>
<feature type="transmembrane region" description="Helical" evidence="6">
    <location>
        <begin position="279"/>
        <end position="301"/>
    </location>
</feature>
<feature type="transmembrane region" description="Helical" evidence="6">
    <location>
        <begin position="501"/>
        <end position="521"/>
    </location>
</feature>
<feature type="transmembrane region" description="Helical" evidence="6">
    <location>
        <begin position="388"/>
        <end position="413"/>
    </location>
</feature>
<keyword evidence="5 6" id="KW-0472">Membrane</keyword>
<sequence>MRNCLRLGNGTEHQRCKRARNVPKLLGNETLAEVASVLCVSACQKRRSRPFTQELASPSPRRRSRKRHQFTQRDCCQGDARKTQSALLSNGCGCVRKAKKTKQKHKSSPSTKMERPTTAIKAIYDWDVCLLDDGVIPGVVNSRMGPDVPLLNDYKQEFFWKRFPQTIFGGPRFKLGYCAPPYVYVNQVVLFLTPWLFGGAGTVFYEFRPQKDFYCTVFSGSLMLVAAFAIQIINRYAQQKTVTIERLQNQTTLMDEDEYEFVSCVGSETVKFIIPGKKFIANAVFHSILAGVICGLGTWYLLPSKLYALYENIGGVVMIFLFGWVTICIGEYSLIVNTATETATFQPQDTYEITALMRPLYILSFIAVDLAFSFNVESASLTLANQVLHIIFLFLPFLWAMGILPPPDALLLWGMEQTLQFGLGGSPMSTNLRLVVMFIVSAATAIASYFIPLTLGLVLFVTGFGFLLSLNLADIGNHLWHLASRKTAAGDFSWHVGWREFLFYFVVLSLALVEAGLLHHYCLSTFSATSPQAIVSYILMILLIVMWLLKEIQGVYICGIFRNPFYPKDARTIHLFSEKLSHLRKAGLARRVLLTLVSPFAMIAYLCLDSSLMSANLPSVSICIGFTRAFRTVWQHTENALLEVVVVSVIQLLLINSSQWWNAGLDTGIRLLLVAIIRDRFCQLIYKLQFAVTVFLTSWTEKKQRRKSSPSLITLNIIFFPIVLTFIILSSALSSPLLALFTLPVFVVGFPRPIRSWPGAVGASACVCTDTVYYKQITPSLAAALQSAFTTGSLGFLLPGSHYLCRFQDRLIWILVLERGFTYCCVNIKGLELQETSCHTAEARRVDEVFEMAFEQEEHGSSLSLNHHFGNILTPCAVLPVRLYSDARNVLSGIIDAHENLRQFKEDFIKVLLWTLVHYCYRRSQTQTSSEDLSNTKNNEVMNSQIQKPNEITNMFTKSKTAKDAVSFTADALDEWSDDDEDDLFELESNRRKNVAKHIGQPRSNMFTIPGTIETHSMGGDTLEGISANKLYTVVGFGLPAVDKGKQQHTTSVPLVEFSCTYSKLLSIPEDWRSRSLPSSRLNEMRKLFPYDWYQFILSQLEFDHLEQKPSNLVEEIIKDNALKEIYVQGMFSSYNGLFGTEHAVPSPSYLFRAYSGGFPWSVDLDWLEGKPEFFQLALKAFRYAFKLMVDKASLGPLEDFKELLNYLEEYENDWYIGLVSDAEWQQAVLHEKPYLFSLGHDPNMGVYTGRILTLQELLVQVGKLNAEAVRGQWANLSWELLYATNDDEERYSIQAHPVLLRNLTVQAADPPLGYPIYSSEPLNVPLF</sequence>
<keyword evidence="4 6" id="KW-1133">Transmembrane helix</keyword>
<dbReference type="InterPro" id="IPR007735">
    <property type="entry name" value="Pecanex_C"/>
</dbReference>
<name>A0AAV7MX43_PLEWA</name>
<evidence type="ECO:0000256" key="4">
    <source>
        <dbReference type="ARBA" id="ARBA00022989"/>
    </source>
</evidence>
<gene>
    <name evidence="9" type="ORF">NDU88_005118</name>
</gene>
<feature type="transmembrane region" description="Helical" evidence="6">
    <location>
        <begin position="182"/>
        <end position="205"/>
    </location>
</feature>
<keyword evidence="10" id="KW-1185">Reference proteome</keyword>
<evidence type="ECO:0000256" key="6">
    <source>
        <dbReference type="RuleBase" id="RU367089"/>
    </source>
</evidence>
<reference evidence="9" key="1">
    <citation type="journal article" date="2022" name="bioRxiv">
        <title>Sequencing and chromosome-scale assembly of the giantPleurodeles waltlgenome.</title>
        <authorList>
            <person name="Brown T."/>
            <person name="Elewa A."/>
            <person name="Iarovenko S."/>
            <person name="Subramanian E."/>
            <person name="Araus A.J."/>
            <person name="Petzold A."/>
            <person name="Susuki M."/>
            <person name="Suzuki K.-i.T."/>
            <person name="Hayashi T."/>
            <person name="Toyoda A."/>
            <person name="Oliveira C."/>
            <person name="Osipova E."/>
            <person name="Leigh N.D."/>
            <person name="Simon A."/>
            <person name="Yun M.H."/>
        </authorList>
    </citation>
    <scope>NUCLEOTIDE SEQUENCE</scope>
    <source>
        <strain evidence="9">20211129_DDA</strain>
        <tissue evidence="9">Liver</tissue>
    </source>
</reference>
<feature type="transmembrane region" description="Helical" evidence="6">
    <location>
        <begin position="217"/>
        <end position="237"/>
    </location>
</feature>
<evidence type="ECO:0000313" key="9">
    <source>
        <dbReference type="EMBL" id="KAJ1107729.1"/>
    </source>
</evidence>
<dbReference type="EMBL" id="JANPWB010000013">
    <property type="protein sequence ID" value="KAJ1107729.1"/>
    <property type="molecule type" value="Genomic_DNA"/>
</dbReference>
<dbReference type="Pfam" id="PF05041">
    <property type="entry name" value="Pecanex_C"/>
    <property type="match status" value="1"/>
</dbReference>
<feature type="transmembrane region" description="Helical" evidence="6">
    <location>
        <begin position="533"/>
        <end position="549"/>
    </location>
</feature>
<evidence type="ECO:0000313" key="10">
    <source>
        <dbReference type="Proteomes" id="UP001066276"/>
    </source>
</evidence>
<dbReference type="InterPro" id="IPR039797">
    <property type="entry name" value="Pecanex"/>
</dbReference>
<feature type="transmembrane region" description="Helical" evidence="6">
    <location>
        <begin position="434"/>
        <end position="451"/>
    </location>
</feature>
<comment type="caution">
    <text evidence="9">The sequence shown here is derived from an EMBL/GenBank/DDBJ whole genome shotgun (WGS) entry which is preliminary data.</text>
</comment>
<evidence type="ECO:0000259" key="8">
    <source>
        <dbReference type="Pfam" id="PF05041"/>
    </source>
</evidence>
<dbReference type="GO" id="GO:0016020">
    <property type="term" value="C:membrane"/>
    <property type="evidence" value="ECO:0007669"/>
    <property type="project" value="UniProtKB-SubCell"/>
</dbReference>
<dbReference type="PANTHER" id="PTHR12372:SF6">
    <property type="entry name" value="PECANEX-LIKE PROTEIN 4"/>
    <property type="match status" value="1"/>
</dbReference>
<evidence type="ECO:0000256" key="3">
    <source>
        <dbReference type="ARBA" id="ARBA00022692"/>
    </source>
</evidence>
<feature type="compositionally biased region" description="Basic residues" evidence="7">
    <location>
        <begin position="60"/>
        <end position="70"/>
    </location>
</feature>
<accession>A0AAV7MX43</accession>
<protein>
    <recommendedName>
        <fullName evidence="6">Pecanex-like protein</fullName>
    </recommendedName>
</protein>
<feature type="transmembrane region" description="Helical" evidence="6">
    <location>
        <begin position="356"/>
        <end position="376"/>
    </location>
</feature>
<organism evidence="9 10">
    <name type="scientific">Pleurodeles waltl</name>
    <name type="common">Iberian ribbed newt</name>
    <dbReference type="NCBI Taxonomy" id="8319"/>
    <lineage>
        <taxon>Eukaryota</taxon>
        <taxon>Metazoa</taxon>
        <taxon>Chordata</taxon>
        <taxon>Craniata</taxon>
        <taxon>Vertebrata</taxon>
        <taxon>Euteleostomi</taxon>
        <taxon>Amphibia</taxon>
        <taxon>Batrachia</taxon>
        <taxon>Caudata</taxon>
        <taxon>Salamandroidea</taxon>
        <taxon>Salamandridae</taxon>
        <taxon>Pleurodelinae</taxon>
        <taxon>Pleurodeles</taxon>
    </lineage>
</organism>
<comment type="similarity">
    <text evidence="2 6">Belongs to the pecanex family.</text>
</comment>
<comment type="subcellular location">
    <subcellularLocation>
        <location evidence="1 6">Membrane</location>
        <topology evidence="1 6">Multi-pass membrane protein</topology>
    </subcellularLocation>
</comment>
<dbReference type="PANTHER" id="PTHR12372">
    <property type="entry name" value="PECANEX"/>
    <property type="match status" value="1"/>
</dbReference>
<feature type="transmembrane region" description="Helical" evidence="6">
    <location>
        <begin position="712"/>
        <end position="733"/>
    </location>
</feature>